<dbReference type="STRING" id="288992.SAMN04488522_101527"/>
<evidence type="ECO:0000313" key="1">
    <source>
        <dbReference type="EMBL" id="SHE55069.1"/>
    </source>
</evidence>
<accession>A0A1M4UE81</accession>
<dbReference type="AlphaFoldDB" id="A0A1M4UE81"/>
<dbReference type="OrthoDB" id="1441944at2"/>
<evidence type="ECO:0000313" key="2">
    <source>
        <dbReference type="Proteomes" id="UP000184287"/>
    </source>
</evidence>
<dbReference type="Proteomes" id="UP000184287">
    <property type="component" value="Unassembled WGS sequence"/>
</dbReference>
<gene>
    <name evidence="1" type="ORF">SAMN04488522_101527</name>
</gene>
<protein>
    <submittedName>
        <fullName evidence="1">Uncharacterized protein</fullName>
    </submittedName>
</protein>
<name>A0A1M4UE81_9SPHI</name>
<sequence length="243" mass="28158">MKINYRKVILWIAIIICVAVLPDGRMYYQQYKLSLDKLPDTYKTYAELDSLKDDVYEVLEINSDLAEPVVQLMDSSIMIAYKSSIKTENGDSTKAIWYKINLEGEIDSASGTAADVAGGKELNYLQSTYEIDTVPGLIRREFVHKEHWSDRSFWNLRKNLMWGTGNGSGGGGWTGTSYFQIKMPEKTLHFKRFVAIDEDGDFRDRFFYFVYQVKNGKYLLLSDLPSRRYYLIRPIKRSLNSKE</sequence>
<reference evidence="2" key="1">
    <citation type="submission" date="2016-11" db="EMBL/GenBank/DDBJ databases">
        <authorList>
            <person name="Varghese N."/>
            <person name="Submissions S."/>
        </authorList>
    </citation>
    <scope>NUCLEOTIDE SEQUENCE [LARGE SCALE GENOMIC DNA]</scope>
    <source>
        <strain evidence="2">DSM 16990</strain>
    </source>
</reference>
<keyword evidence="2" id="KW-1185">Reference proteome</keyword>
<dbReference type="RefSeq" id="WP_143166679.1">
    <property type="nucleotide sequence ID" value="NZ_FQUQ01000001.1"/>
</dbReference>
<proteinExistence type="predicted"/>
<organism evidence="1 2">
    <name type="scientific">Pedobacter caeni</name>
    <dbReference type="NCBI Taxonomy" id="288992"/>
    <lineage>
        <taxon>Bacteria</taxon>
        <taxon>Pseudomonadati</taxon>
        <taxon>Bacteroidota</taxon>
        <taxon>Sphingobacteriia</taxon>
        <taxon>Sphingobacteriales</taxon>
        <taxon>Sphingobacteriaceae</taxon>
        <taxon>Pedobacter</taxon>
    </lineage>
</organism>
<dbReference type="EMBL" id="FQUQ01000001">
    <property type="protein sequence ID" value="SHE55069.1"/>
    <property type="molecule type" value="Genomic_DNA"/>
</dbReference>